<keyword evidence="2" id="KW-1133">Transmembrane helix</keyword>
<keyword evidence="2" id="KW-0812">Transmembrane</keyword>
<organism evidence="3 4">
    <name type="scientific">Mucor lusitanicus CBS 277.49</name>
    <dbReference type="NCBI Taxonomy" id="747725"/>
    <lineage>
        <taxon>Eukaryota</taxon>
        <taxon>Fungi</taxon>
        <taxon>Fungi incertae sedis</taxon>
        <taxon>Mucoromycota</taxon>
        <taxon>Mucoromycotina</taxon>
        <taxon>Mucoromycetes</taxon>
        <taxon>Mucorales</taxon>
        <taxon>Mucorineae</taxon>
        <taxon>Mucoraceae</taxon>
        <taxon>Mucor</taxon>
    </lineage>
</organism>
<gene>
    <name evidence="3" type="ORF">MUCCIDRAFT_183947</name>
</gene>
<feature type="region of interest" description="Disordered" evidence="1">
    <location>
        <begin position="233"/>
        <end position="252"/>
    </location>
</feature>
<reference evidence="3 4" key="1">
    <citation type="submission" date="2015-06" db="EMBL/GenBank/DDBJ databases">
        <title>Expansion of signal transduction pathways in fungi by whole-genome duplication.</title>
        <authorList>
            <consortium name="DOE Joint Genome Institute"/>
            <person name="Corrochano L.M."/>
            <person name="Kuo A."/>
            <person name="Marcet-Houben M."/>
            <person name="Polaino S."/>
            <person name="Salamov A."/>
            <person name="Villalobos J.M."/>
            <person name="Alvarez M.I."/>
            <person name="Avalos J."/>
            <person name="Benito E.P."/>
            <person name="Benoit I."/>
            <person name="Burger G."/>
            <person name="Camino L.P."/>
            <person name="Canovas D."/>
            <person name="Cerda-Olmedo E."/>
            <person name="Cheng J.-F."/>
            <person name="Dominguez A."/>
            <person name="Elias M."/>
            <person name="Eslava A.P."/>
            <person name="Glaser F."/>
            <person name="Grimwood J."/>
            <person name="Gutierrez G."/>
            <person name="Heitman J."/>
            <person name="Henrissat B."/>
            <person name="Iturriaga E.A."/>
            <person name="Lang B.F."/>
            <person name="Lavin J.L."/>
            <person name="Lee S."/>
            <person name="Li W."/>
            <person name="Lindquist E."/>
            <person name="Lopez-Garcia S."/>
            <person name="Luque E.M."/>
            <person name="Marcos A.T."/>
            <person name="Martin J."/>
            <person name="Mccluskey K."/>
            <person name="Medina H.R."/>
            <person name="Miralles-Duran A."/>
            <person name="Miyazaki A."/>
            <person name="Munoz-Torres E."/>
            <person name="Oguiza J.A."/>
            <person name="Ohm R."/>
            <person name="Olmedo M."/>
            <person name="Orejas M."/>
            <person name="Ortiz-Castellanos L."/>
            <person name="Pisabarro A.G."/>
            <person name="Rodriguez-Romero J."/>
            <person name="Ruiz-Herrera J."/>
            <person name="Ruiz-Vazquez R."/>
            <person name="Sanz C."/>
            <person name="Schackwitz W."/>
            <person name="Schmutz J."/>
            <person name="Shahriari M."/>
            <person name="Shelest E."/>
            <person name="Silva-Franco F."/>
            <person name="Soanes D."/>
            <person name="Syed K."/>
            <person name="Tagua V.G."/>
            <person name="Talbot N.J."/>
            <person name="Thon M."/>
            <person name="De Vries R.P."/>
            <person name="Wiebenga A."/>
            <person name="Yadav J.S."/>
            <person name="Braun E.L."/>
            <person name="Baker S."/>
            <person name="Garre V."/>
            <person name="Horwitz B."/>
            <person name="Torres-Martinez S."/>
            <person name="Idnurm A."/>
            <person name="Herrera-Estrella A."/>
            <person name="Gabaldon T."/>
            <person name="Grigoriev I.V."/>
        </authorList>
    </citation>
    <scope>NUCLEOTIDE SEQUENCE [LARGE SCALE GENOMIC DNA]</scope>
    <source>
        <strain evidence="3 4">CBS 277.49</strain>
    </source>
</reference>
<evidence type="ECO:0000313" key="4">
    <source>
        <dbReference type="Proteomes" id="UP000077051"/>
    </source>
</evidence>
<dbReference type="EMBL" id="AMYB01000004">
    <property type="protein sequence ID" value="OAD02934.1"/>
    <property type="molecule type" value="Genomic_DNA"/>
</dbReference>
<comment type="caution">
    <text evidence="3">The sequence shown here is derived from an EMBL/GenBank/DDBJ whole genome shotgun (WGS) entry which is preliminary data.</text>
</comment>
<dbReference type="VEuPathDB" id="FungiDB:MUCCIDRAFT_183947"/>
<evidence type="ECO:0000256" key="1">
    <source>
        <dbReference type="SAM" id="MobiDB-lite"/>
    </source>
</evidence>
<feature type="transmembrane region" description="Helical" evidence="2">
    <location>
        <begin position="12"/>
        <end position="33"/>
    </location>
</feature>
<evidence type="ECO:0000313" key="3">
    <source>
        <dbReference type="EMBL" id="OAD02934.1"/>
    </source>
</evidence>
<dbReference type="AlphaFoldDB" id="A0A168KYV9"/>
<keyword evidence="2" id="KW-0472">Membrane</keyword>
<proteinExistence type="predicted"/>
<dbReference type="OrthoDB" id="2244769at2759"/>
<keyword evidence="4" id="KW-1185">Reference proteome</keyword>
<sequence length="252" mass="27367">MPARCCCIIPLRGGIIISGVIMLVVSVALLGATFTHKNPMIIHLSLIHVVLPWIYIGFLIATAVVSLYTIASGAIAKLGMMRLNKFLLWLLVFLLTIWEAVCFILALVNRSKALTACEEANPSSASSASAGSANNTTLSVGDYSTTFLGMEMGNTYGLANCAQAVQADVIGSAIILFVGQLLMFYAATCVGSYTAKLRERKLGHRLRDLEWDDNLDELASSYRADARNAPKYPMNDLNSKKKKGFFKFGSKK</sequence>
<dbReference type="STRING" id="747725.A0A168KYV9"/>
<feature type="transmembrane region" description="Helical" evidence="2">
    <location>
        <begin position="87"/>
        <end position="108"/>
    </location>
</feature>
<feature type="transmembrane region" description="Helical" evidence="2">
    <location>
        <begin position="53"/>
        <end position="75"/>
    </location>
</feature>
<protein>
    <submittedName>
        <fullName evidence="3">Uncharacterized protein</fullName>
    </submittedName>
</protein>
<accession>A0A168KYV9</accession>
<dbReference type="Proteomes" id="UP000077051">
    <property type="component" value="Unassembled WGS sequence"/>
</dbReference>
<name>A0A168KYV9_MUCCL</name>
<evidence type="ECO:0000256" key="2">
    <source>
        <dbReference type="SAM" id="Phobius"/>
    </source>
</evidence>
<feature type="compositionally biased region" description="Basic residues" evidence="1">
    <location>
        <begin position="240"/>
        <end position="252"/>
    </location>
</feature>
<feature type="transmembrane region" description="Helical" evidence="2">
    <location>
        <begin position="173"/>
        <end position="195"/>
    </location>
</feature>